<sequence length="126" mass="13453">MHASFPAVCIACLLLVADLSCQMVADTTSSEVEAQDSEQTTTESSMPTASSSTTGESNNCTTARAVAGACVQRASCEYSTFAIDFTLYEPHGYVRPCQPGFTCCPLQYISEAKEPAPSQEVNFDED</sequence>
<feature type="chain" id="PRO_5047480586" evidence="2">
    <location>
        <begin position="22"/>
        <end position="126"/>
    </location>
</feature>
<accession>A0ABQ7Q021</accession>
<evidence type="ECO:0000313" key="3">
    <source>
        <dbReference type="EMBL" id="KAG7298589.1"/>
    </source>
</evidence>
<protein>
    <submittedName>
        <fullName evidence="3">Uncharacterized protein</fullName>
    </submittedName>
</protein>
<comment type="caution">
    <text evidence="3">The sequence shown here is derived from an EMBL/GenBank/DDBJ whole genome shotgun (WGS) entry which is preliminary data.</text>
</comment>
<dbReference type="EMBL" id="JAHIBW010000024">
    <property type="protein sequence ID" value="KAG7298589.1"/>
    <property type="molecule type" value="Genomic_DNA"/>
</dbReference>
<evidence type="ECO:0000256" key="1">
    <source>
        <dbReference type="SAM" id="MobiDB-lite"/>
    </source>
</evidence>
<dbReference type="Proteomes" id="UP000823941">
    <property type="component" value="Chromosome 24"/>
</dbReference>
<evidence type="ECO:0000256" key="2">
    <source>
        <dbReference type="SAM" id="SignalP"/>
    </source>
</evidence>
<keyword evidence="2" id="KW-0732">Signal</keyword>
<gene>
    <name evidence="3" type="ORF">JYU34_018233</name>
</gene>
<organism evidence="3 4">
    <name type="scientific">Plutella xylostella</name>
    <name type="common">Diamondback moth</name>
    <name type="synonym">Plutella maculipennis</name>
    <dbReference type="NCBI Taxonomy" id="51655"/>
    <lineage>
        <taxon>Eukaryota</taxon>
        <taxon>Metazoa</taxon>
        <taxon>Ecdysozoa</taxon>
        <taxon>Arthropoda</taxon>
        <taxon>Hexapoda</taxon>
        <taxon>Insecta</taxon>
        <taxon>Pterygota</taxon>
        <taxon>Neoptera</taxon>
        <taxon>Endopterygota</taxon>
        <taxon>Lepidoptera</taxon>
        <taxon>Glossata</taxon>
        <taxon>Ditrysia</taxon>
        <taxon>Yponomeutoidea</taxon>
        <taxon>Plutellidae</taxon>
        <taxon>Plutella</taxon>
    </lineage>
</organism>
<feature type="signal peptide" evidence="2">
    <location>
        <begin position="1"/>
        <end position="21"/>
    </location>
</feature>
<keyword evidence="4" id="KW-1185">Reference proteome</keyword>
<proteinExistence type="predicted"/>
<evidence type="ECO:0000313" key="4">
    <source>
        <dbReference type="Proteomes" id="UP000823941"/>
    </source>
</evidence>
<reference evidence="3 4" key="1">
    <citation type="submission" date="2021-06" db="EMBL/GenBank/DDBJ databases">
        <title>A haploid diamondback moth (Plutella xylostella L.) genome assembly resolves 31 chromosomes and identifies a diamide resistance mutation.</title>
        <authorList>
            <person name="Ward C.M."/>
            <person name="Perry K.D."/>
            <person name="Baker G."/>
            <person name="Powis K."/>
            <person name="Heckel D.G."/>
            <person name="Baxter S.W."/>
        </authorList>
    </citation>
    <scope>NUCLEOTIDE SEQUENCE [LARGE SCALE GENOMIC DNA]</scope>
    <source>
        <strain evidence="3 4">LV</strain>
        <tissue evidence="3">Single pupa</tissue>
    </source>
</reference>
<name>A0ABQ7Q021_PLUXY</name>
<feature type="region of interest" description="Disordered" evidence="1">
    <location>
        <begin position="30"/>
        <end position="58"/>
    </location>
</feature>